<dbReference type="EMBL" id="PKIW01000069">
    <property type="protein sequence ID" value="PLT10511.1"/>
    <property type="molecule type" value="Genomic_DNA"/>
</dbReference>
<protein>
    <submittedName>
        <fullName evidence="1">Uncharacterized protein</fullName>
    </submittedName>
</protein>
<comment type="caution">
    <text evidence="1">The sequence shown here is derived from an EMBL/GenBank/DDBJ whole genome shotgun (WGS) entry which is preliminary data.</text>
</comment>
<evidence type="ECO:0000313" key="2">
    <source>
        <dbReference type="Proteomes" id="UP000235119"/>
    </source>
</evidence>
<gene>
    <name evidence="1" type="ORF">CYJ79_10230</name>
</gene>
<dbReference type="AlphaFoldDB" id="A0A2N5KW88"/>
<feature type="non-terminal residue" evidence="1">
    <location>
        <position position="1"/>
    </location>
</feature>
<organism evidence="1 2">
    <name type="scientific">Lactobacillus crispatus</name>
    <dbReference type="NCBI Taxonomy" id="47770"/>
    <lineage>
        <taxon>Bacteria</taxon>
        <taxon>Bacillati</taxon>
        <taxon>Bacillota</taxon>
        <taxon>Bacilli</taxon>
        <taxon>Lactobacillales</taxon>
        <taxon>Lactobacillaceae</taxon>
        <taxon>Lactobacillus</taxon>
    </lineage>
</organism>
<reference evidence="1 2" key="1">
    <citation type="submission" date="2017-12" db="EMBL/GenBank/DDBJ databases">
        <title>Phylogenetic diversity of female urinary microbiome.</title>
        <authorList>
            <person name="Thomas-White K."/>
            <person name="Wolfe A.J."/>
        </authorList>
    </citation>
    <scope>NUCLEOTIDE SEQUENCE [LARGE SCALE GENOMIC DNA]</scope>
    <source>
        <strain evidence="1 2">UMB0085</strain>
    </source>
</reference>
<proteinExistence type="predicted"/>
<accession>A0A2N5KW88</accession>
<sequence>RWLKGRFLLLKILKRTKKRSRFLKKEILIVFIHLEASFFPDTFLKLYSVNSKLIVINIVWEEGKTFTIAKFFFDFK</sequence>
<evidence type="ECO:0000313" key="1">
    <source>
        <dbReference type="EMBL" id="PLT10511.1"/>
    </source>
</evidence>
<dbReference type="RefSeq" id="WP_145994715.1">
    <property type="nucleotide sequence ID" value="NZ_PKIW01000069.1"/>
</dbReference>
<name>A0A2N5KW88_9LACO</name>
<dbReference type="Proteomes" id="UP000235119">
    <property type="component" value="Unassembled WGS sequence"/>
</dbReference>